<sequence>VRWERDDRLFVSRDLSSAREKGDKGTTQTRPLLSSSAFFPSPPSSFSLRRSEQEARLHFPSLPSPFLPSFLLLLYNGANKRCALLSSSSASFVVPCEMGRLLPSVMDPSLRCLSKPSLFLHFMVDSPVFTLLLPSS</sequence>
<name>A0A2A6BGC6_PRIPA</name>
<reference evidence="2" key="2">
    <citation type="submission" date="2022-06" db="UniProtKB">
        <authorList>
            <consortium name="EnsemblMetazoa"/>
        </authorList>
    </citation>
    <scope>IDENTIFICATION</scope>
    <source>
        <strain evidence="2">PS312</strain>
    </source>
</reference>
<accession>A0A2A6BGC6</accession>
<organism evidence="2 3">
    <name type="scientific">Pristionchus pacificus</name>
    <name type="common">Parasitic nematode worm</name>
    <dbReference type="NCBI Taxonomy" id="54126"/>
    <lineage>
        <taxon>Eukaryota</taxon>
        <taxon>Metazoa</taxon>
        <taxon>Ecdysozoa</taxon>
        <taxon>Nematoda</taxon>
        <taxon>Chromadorea</taxon>
        <taxon>Rhabditida</taxon>
        <taxon>Rhabditina</taxon>
        <taxon>Diplogasteromorpha</taxon>
        <taxon>Diplogasteroidea</taxon>
        <taxon>Neodiplogasteridae</taxon>
        <taxon>Pristionchus</taxon>
    </lineage>
</organism>
<gene>
    <name evidence="2" type="primary">WBGene00275323</name>
</gene>
<dbReference type="Proteomes" id="UP000005239">
    <property type="component" value="Unassembled WGS sequence"/>
</dbReference>
<dbReference type="EnsemblMetazoa" id="PPA36954.1">
    <property type="protein sequence ID" value="PPA36954.1"/>
    <property type="gene ID" value="WBGene00275323"/>
</dbReference>
<reference evidence="3" key="1">
    <citation type="journal article" date="2008" name="Nat. Genet.">
        <title>The Pristionchus pacificus genome provides a unique perspective on nematode lifestyle and parasitism.</title>
        <authorList>
            <person name="Dieterich C."/>
            <person name="Clifton S.W."/>
            <person name="Schuster L.N."/>
            <person name="Chinwalla A."/>
            <person name="Delehaunty K."/>
            <person name="Dinkelacker I."/>
            <person name="Fulton L."/>
            <person name="Fulton R."/>
            <person name="Godfrey J."/>
            <person name="Minx P."/>
            <person name="Mitreva M."/>
            <person name="Roeseler W."/>
            <person name="Tian H."/>
            <person name="Witte H."/>
            <person name="Yang S.P."/>
            <person name="Wilson R.K."/>
            <person name="Sommer R.J."/>
        </authorList>
    </citation>
    <scope>NUCLEOTIDE SEQUENCE [LARGE SCALE GENOMIC DNA]</scope>
    <source>
        <strain evidence="3">PS312</strain>
    </source>
</reference>
<keyword evidence="3" id="KW-1185">Reference proteome</keyword>
<proteinExistence type="predicted"/>
<protein>
    <submittedName>
        <fullName evidence="2">Uncharacterized protein</fullName>
    </submittedName>
</protein>
<evidence type="ECO:0000313" key="2">
    <source>
        <dbReference type="EnsemblMetazoa" id="PPA36954.1"/>
    </source>
</evidence>
<evidence type="ECO:0000256" key="1">
    <source>
        <dbReference type="SAM" id="MobiDB-lite"/>
    </source>
</evidence>
<accession>A0A8R1UP51</accession>
<feature type="region of interest" description="Disordered" evidence="1">
    <location>
        <begin position="16"/>
        <end position="47"/>
    </location>
</feature>
<evidence type="ECO:0000313" key="3">
    <source>
        <dbReference type="Proteomes" id="UP000005239"/>
    </source>
</evidence>
<dbReference type="AlphaFoldDB" id="A0A2A6BGC6"/>
<feature type="compositionally biased region" description="Low complexity" evidence="1">
    <location>
        <begin position="30"/>
        <end position="47"/>
    </location>
</feature>